<dbReference type="PANTHER" id="PTHR30537:SF5">
    <property type="entry name" value="HTH-TYPE TRANSCRIPTIONAL ACTIVATOR TTDR-RELATED"/>
    <property type="match status" value="1"/>
</dbReference>
<evidence type="ECO:0000256" key="4">
    <source>
        <dbReference type="ARBA" id="ARBA00023163"/>
    </source>
</evidence>
<dbReference type="GO" id="GO:0003677">
    <property type="term" value="F:DNA binding"/>
    <property type="evidence" value="ECO:0007669"/>
    <property type="project" value="UniProtKB-KW"/>
</dbReference>
<dbReference type="Pfam" id="PF03466">
    <property type="entry name" value="LysR_substrate"/>
    <property type="match status" value="1"/>
</dbReference>
<organism evidence="6 7">
    <name type="scientific">Methylobacterium persicinum</name>
    <dbReference type="NCBI Taxonomy" id="374426"/>
    <lineage>
        <taxon>Bacteria</taxon>
        <taxon>Pseudomonadati</taxon>
        <taxon>Pseudomonadota</taxon>
        <taxon>Alphaproteobacteria</taxon>
        <taxon>Hyphomicrobiales</taxon>
        <taxon>Methylobacteriaceae</taxon>
        <taxon>Methylobacterium</taxon>
    </lineage>
</organism>
<keyword evidence="7" id="KW-1185">Reference proteome</keyword>
<dbReference type="PANTHER" id="PTHR30537">
    <property type="entry name" value="HTH-TYPE TRANSCRIPTIONAL REGULATOR"/>
    <property type="match status" value="1"/>
</dbReference>
<evidence type="ECO:0000313" key="7">
    <source>
        <dbReference type="Proteomes" id="UP001236369"/>
    </source>
</evidence>
<feature type="domain" description="HTH lysR-type" evidence="5">
    <location>
        <begin position="1"/>
        <end position="59"/>
    </location>
</feature>
<dbReference type="InterPro" id="IPR005119">
    <property type="entry name" value="LysR_subst-bd"/>
</dbReference>
<proteinExistence type="inferred from homology"/>
<evidence type="ECO:0000256" key="2">
    <source>
        <dbReference type="ARBA" id="ARBA00023015"/>
    </source>
</evidence>
<comment type="caution">
    <text evidence="6">The sequence shown here is derived from an EMBL/GenBank/DDBJ whole genome shotgun (WGS) entry which is preliminary data.</text>
</comment>
<dbReference type="InterPro" id="IPR000847">
    <property type="entry name" value="LysR_HTH_N"/>
</dbReference>
<dbReference type="InterPro" id="IPR036388">
    <property type="entry name" value="WH-like_DNA-bd_sf"/>
</dbReference>
<gene>
    <name evidence="6" type="ORF">QO016_000533</name>
</gene>
<protein>
    <submittedName>
        <fullName evidence="6">DNA-binding transcriptional LysR family regulator</fullName>
    </submittedName>
</protein>
<evidence type="ECO:0000313" key="6">
    <source>
        <dbReference type="EMBL" id="MDQ0441056.1"/>
    </source>
</evidence>
<dbReference type="SUPFAM" id="SSF46785">
    <property type="entry name" value="Winged helix' DNA-binding domain"/>
    <property type="match status" value="1"/>
</dbReference>
<keyword evidence="2" id="KW-0805">Transcription regulation</keyword>
<evidence type="ECO:0000259" key="5">
    <source>
        <dbReference type="PROSITE" id="PS50931"/>
    </source>
</evidence>
<reference evidence="6 7" key="1">
    <citation type="submission" date="2023-07" db="EMBL/GenBank/DDBJ databases">
        <title>Genomic Encyclopedia of Type Strains, Phase IV (KMG-IV): sequencing the most valuable type-strain genomes for metagenomic binning, comparative biology and taxonomic classification.</title>
        <authorList>
            <person name="Goeker M."/>
        </authorList>
    </citation>
    <scope>NUCLEOTIDE SEQUENCE [LARGE SCALE GENOMIC DNA]</scope>
    <source>
        <strain evidence="6 7">DSM 19562</strain>
    </source>
</reference>
<name>A0ABU0HHR7_9HYPH</name>
<dbReference type="Gene3D" id="3.40.190.290">
    <property type="match status" value="1"/>
</dbReference>
<dbReference type="InterPro" id="IPR036390">
    <property type="entry name" value="WH_DNA-bd_sf"/>
</dbReference>
<dbReference type="Pfam" id="PF00126">
    <property type="entry name" value="HTH_1"/>
    <property type="match status" value="1"/>
</dbReference>
<dbReference type="InterPro" id="IPR058163">
    <property type="entry name" value="LysR-type_TF_proteobact-type"/>
</dbReference>
<keyword evidence="3 6" id="KW-0238">DNA-binding</keyword>
<dbReference type="RefSeq" id="WP_238252101.1">
    <property type="nucleotide sequence ID" value="NZ_BPQX01000054.1"/>
</dbReference>
<keyword evidence="4" id="KW-0804">Transcription</keyword>
<dbReference type="EMBL" id="JAUSVV010000001">
    <property type="protein sequence ID" value="MDQ0441056.1"/>
    <property type="molecule type" value="Genomic_DNA"/>
</dbReference>
<sequence>MDRIDELAVFVAIIDAGSLAAAARRMNRSAAAATRALAALEARAGARLVARTTRRLAPTPAGLALAERAREIVAGYETAIAGVGEGRVRGLVRVTAPVLFGRRHVAPVVATFLDAYPEAQVELMLADRNVDLVDERLDVAVRIGALAQSRLVARRVGLVRRIVVASPGYLAARGAPAQPSELPSHETIHGLIRPGPREWQFGRTRIRLAPRLIVNEVEAALIAARAGRGIARVLSYQAADDLAAGRLERLLIPYEPPPVPVSLVTTGAGHRPARVNAFLDHAAAALRGLDVLRAEAEAPIDPAPGS</sequence>
<dbReference type="Gene3D" id="1.10.10.10">
    <property type="entry name" value="Winged helix-like DNA-binding domain superfamily/Winged helix DNA-binding domain"/>
    <property type="match status" value="1"/>
</dbReference>
<accession>A0ABU0HHR7</accession>
<comment type="similarity">
    <text evidence="1">Belongs to the LysR transcriptional regulatory family.</text>
</comment>
<evidence type="ECO:0000256" key="1">
    <source>
        <dbReference type="ARBA" id="ARBA00009437"/>
    </source>
</evidence>
<evidence type="ECO:0000256" key="3">
    <source>
        <dbReference type="ARBA" id="ARBA00023125"/>
    </source>
</evidence>
<dbReference type="PROSITE" id="PS50931">
    <property type="entry name" value="HTH_LYSR"/>
    <property type="match status" value="1"/>
</dbReference>
<dbReference type="SUPFAM" id="SSF53850">
    <property type="entry name" value="Periplasmic binding protein-like II"/>
    <property type="match status" value="1"/>
</dbReference>
<dbReference type="Proteomes" id="UP001236369">
    <property type="component" value="Unassembled WGS sequence"/>
</dbReference>
<dbReference type="CDD" id="cd08471">
    <property type="entry name" value="PBP2_CrgA_like_2"/>
    <property type="match status" value="1"/>
</dbReference>